<evidence type="ECO:0000313" key="11">
    <source>
        <dbReference type="Proteomes" id="UP000033140"/>
    </source>
</evidence>
<comment type="caution">
    <text evidence="10">The sequence shown here is derived from an EMBL/GenBank/DDBJ whole genome shotgun (WGS) entry which is preliminary data.</text>
</comment>
<dbReference type="CDD" id="cd09865">
    <property type="entry name" value="PIN_ScUtp23p-like"/>
    <property type="match status" value="1"/>
</dbReference>
<dbReference type="GO" id="GO:0006364">
    <property type="term" value="P:rRNA processing"/>
    <property type="evidence" value="ECO:0007669"/>
    <property type="project" value="UniProtKB-KW"/>
</dbReference>
<dbReference type="Pfam" id="PF04900">
    <property type="entry name" value="Fcf1"/>
    <property type="match status" value="1"/>
</dbReference>
<dbReference type="RefSeq" id="XP_019021927.1">
    <property type="nucleotide sequence ID" value="XM_019171947.1"/>
</dbReference>
<dbReference type="GO" id="GO:0032040">
    <property type="term" value="C:small-subunit processome"/>
    <property type="evidence" value="ECO:0007669"/>
    <property type="project" value="InterPro"/>
</dbReference>
<evidence type="ECO:0000256" key="5">
    <source>
        <dbReference type="ARBA" id="ARBA00037300"/>
    </source>
</evidence>
<evidence type="ECO:0000256" key="7">
    <source>
        <dbReference type="ARBA" id="ARBA00076388"/>
    </source>
</evidence>
<gene>
    <name evidence="10" type="ORF">G7K_2480-t1</name>
</gene>
<dbReference type="SUPFAM" id="SSF88723">
    <property type="entry name" value="PIN domain-like"/>
    <property type="match status" value="1"/>
</dbReference>
<dbReference type="Gene3D" id="3.40.50.1010">
    <property type="entry name" value="5'-nuclease"/>
    <property type="match status" value="1"/>
</dbReference>
<evidence type="ECO:0000256" key="1">
    <source>
        <dbReference type="ARBA" id="ARBA00004604"/>
    </source>
</evidence>
<comment type="function">
    <text evidence="5">Involved in rRNA-processing and ribosome biogenesis.</text>
</comment>
<accession>A0A0E9NEM1</accession>
<dbReference type="InterPro" id="IPR029060">
    <property type="entry name" value="PIN-like_dom_sf"/>
</dbReference>
<keyword evidence="4" id="KW-0539">Nucleus</keyword>
<dbReference type="Proteomes" id="UP000033140">
    <property type="component" value="Unassembled WGS sequence"/>
</dbReference>
<evidence type="ECO:0000313" key="10">
    <source>
        <dbReference type="EMBL" id="GAO48302.1"/>
    </source>
</evidence>
<comment type="subcellular location">
    <subcellularLocation>
        <location evidence="1">Nucleus</location>
        <location evidence="1">Nucleolus</location>
    </subcellularLocation>
</comment>
<dbReference type="STRING" id="698492.A0A0E9NEM1"/>
<evidence type="ECO:0000256" key="4">
    <source>
        <dbReference type="ARBA" id="ARBA00023242"/>
    </source>
</evidence>
<dbReference type="OMA" id="CCMQALY"/>
<protein>
    <recommendedName>
        <fullName evidence="7">U three protein 23</fullName>
    </recommendedName>
</protein>
<dbReference type="InterPro" id="IPR006984">
    <property type="entry name" value="Fcf1/UTP23"/>
</dbReference>
<evidence type="ECO:0000256" key="3">
    <source>
        <dbReference type="ARBA" id="ARBA00022552"/>
    </source>
</evidence>
<comment type="similarity">
    <text evidence="6">Belongs to the UTP23/FCF1 family. UTP23 subfamily.</text>
</comment>
<feature type="region of interest" description="Disordered" evidence="8">
    <location>
        <begin position="204"/>
        <end position="299"/>
    </location>
</feature>
<dbReference type="EMBL" id="BACD03000014">
    <property type="protein sequence ID" value="GAO48302.1"/>
    <property type="molecule type" value="Genomic_DNA"/>
</dbReference>
<name>A0A0E9NEM1_SAICN</name>
<dbReference type="InterPro" id="IPR057776">
    <property type="entry name" value="UTP23_sensor"/>
</dbReference>
<dbReference type="Pfam" id="PF24779">
    <property type="entry name" value="UTP23_sensor"/>
    <property type="match status" value="1"/>
</dbReference>
<dbReference type="OrthoDB" id="25675at2759"/>
<dbReference type="FunFam" id="3.40.50.1010:FF:000006">
    <property type="entry name" value="rRNA-processing protein UTP23 homolog"/>
    <property type="match status" value="1"/>
</dbReference>
<dbReference type="AlphaFoldDB" id="A0A0E9NEM1"/>
<reference evidence="10 11" key="2">
    <citation type="journal article" date="2014" name="J. Gen. Appl. Microbiol.">
        <title>The early diverging ascomycetous budding yeast Saitoella complicata has three histone deacetylases belonging to the Clr6, Hos2, and Rpd3 lineages.</title>
        <authorList>
            <person name="Nishida H."/>
            <person name="Matsumoto T."/>
            <person name="Kondo S."/>
            <person name="Hamamoto M."/>
            <person name="Yoshikawa H."/>
        </authorList>
    </citation>
    <scope>NUCLEOTIDE SEQUENCE [LARGE SCALE GENOMIC DNA]</scope>
    <source>
        <strain evidence="10 11">NRRL Y-17804</strain>
    </source>
</reference>
<evidence type="ECO:0000256" key="6">
    <source>
        <dbReference type="ARBA" id="ARBA00038503"/>
    </source>
</evidence>
<reference evidence="10 11" key="3">
    <citation type="journal article" date="2015" name="Genome Announc.">
        <title>Draft Genome Sequence of the Archiascomycetous Yeast Saitoella complicata.</title>
        <authorList>
            <person name="Yamauchi K."/>
            <person name="Kondo S."/>
            <person name="Hamamoto M."/>
            <person name="Takahashi Y."/>
            <person name="Ogura Y."/>
            <person name="Hayashi T."/>
            <person name="Nishida H."/>
        </authorList>
    </citation>
    <scope>NUCLEOTIDE SEQUENCE [LARGE SCALE GENOMIC DNA]</scope>
    <source>
        <strain evidence="10 11">NRRL Y-17804</strain>
    </source>
</reference>
<evidence type="ECO:0000256" key="2">
    <source>
        <dbReference type="ARBA" id="ARBA00022517"/>
    </source>
</evidence>
<keyword evidence="2" id="KW-0690">Ribosome biogenesis</keyword>
<proteinExistence type="inferred from homology"/>
<organism evidence="10 11">
    <name type="scientific">Saitoella complicata (strain BCRC 22490 / CBS 7301 / JCM 7358 / NBRC 10748 / NRRL Y-17804)</name>
    <dbReference type="NCBI Taxonomy" id="698492"/>
    <lineage>
        <taxon>Eukaryota</taxon>
        <taxon>Fungi</taxon>
        <taxon>Dikarya</taxon>
        <taxon>Ascomycota</taxon>
        <taxon>Taphrinomycotina</taxon>
        <taxon>Taphrinomycotina incertae sedis</taxon>
        <taxon>Saitoella</taxon>
    </lineage>
</organism>
<keyword evidence="11" id="KW-1185">Reference proteome</keyword>
<feature type="domain" description="UTP23 sensor motif region" evidence="9">
    <location>
        <begin position="215"/>
        <end position="232"/>
    </location>
</feature>
<dbReference type="PANTHER" id="PTHR12416">
    <property type="entry name" value="RRNA-PROCESSING PROTEIN UTP23 HOMOLOG"/>
    <property type="match status" value="1"/>
</dbReference>
<sequence>MRQKRAKAYRKLLHSYTRHFGFRTPYQILVDADFLQTAHASKIDVAAALRRTMQDDVKPMITQCCMAALYKLGREGQAVVDVAKEFERRKCGHFGDKTKESGECIRSLVNIEGENKHRYCVATQSYDLRGELRGIAGVPLMFINRAVLILEPESDATAQFKLREERQKLGLSTYEKELLSGKKRKREGEEDNVVGGEALDEIERTREEKEKKRLKKLGPKAPNPLSVKKKKKETSTGPKDANGAQNNTREGVMEESAEAQEAGEIKSGKRRRRRRGNKNGGEEDHANGSGGEGGDESDF</sequence>
<evidence type="ECO:0000256" key="8">
    <source>
        <dbReference type="SAM" id="MobiDB-lite"/>
    </source>
</evidence>
<keyword evidence="3" id="KW-0698">rRNA processing</keyword>
<feature type="compositionally biased region" description="Basic residues" evidence="8">
    <location>
        <begin position="268"/>
        <end position="277"/>
    </location>
</feature>
<evidence type="ECO:0000259" key="9">
    <source>
        <dbReference type="Pfam" id="PF24779"/>
    </source>
</evidence>
<reference evidence="10 11" key="1">
    <citation type="journal article" date="2011" name="J. Gen. Appl. Microbiol.">
        <title>Draft genome sequencing of the enigmatic yeast Saitoella complicata.</title>
        <authorList>
            <person name="Nishida H."/>
            <person name="Hamamoto M."/>
            <person name="Sugiyama J."/>
        </authorList>
    </citation>
    <scope>NUCLEOTIDE SEQUENCE [LARGE SCALE GENOMIC DNA]</scope>
    <source>
        <strain evidence="10 11">NRRL Y-17804</strain>
    </source>
</reference>